<gene>
    <name evidence="2" type="ORF">DPMN_158351</name>
</gene>
<name>A0A9D4EH47_DREPO</name>
<keyword evidence="3" id="KW-1185">Reference proteome</keyword>
<reference evidence="2" key="1">
    <citation type="journal article" date="2019" name="bioRxiv">
        <title>The Genome of the Zebra Mussel, Dreissena polymorpha: A Resource for Invasive Species Research.</title>
        <authorList>
            <person name="McCartney M.A."/>
            <person name="Auch B."/>
            <person name="Kono T."/>
            <person name="Mallez S."/>
            <person name="Zhang Y."/>
            <person name="Obille A."/>
            <person name="Becker A."/>
            <person name="Abrahante J.E."/>
            <person name="Garbe J."/>
            <person name="Badalamenti J.P."/>
            <person name="Herman A."/>
            <person name="Mangelson H."/>
            <person name="Liachko I."/>
            <person name="Sullivan S."/>
            <person name="Sone E.D."/>
            <person name="Koren S."/>
            <person name="Silverstein K.A.T."/>
            <person name="Beckman K.B."/>
            <person name="Gohl D.M."/>
        </authorList>
    </citation>
    <scope>NUCLEOTIDE SEQUENCE</scope>
    <source>
        <strain evidence="2">Duluth1</strain>
        <tissue evidence="2">Whole animal</tissue>
    </source>
</reference>
<evidence type="ECO:0000313" key="3">
    <source>
        <dbReference type="Proteomes" id="UP000828390"/>
    </source>
</evidence>
<protein>
    <submittedName>
        <fullName evidence="2">Uncharacterized protein</fullName>
    </submittedName>
</protein>
<proteinExistence type="predicted"/>
<dbReference type="AlphaFoldDB" id="A0A9D4EH47"/>
<dbReference type="EMBL" id="JAIWYP010000008">
    <property type="protein sequence ID" value="KAH3780534.1"/>
    <property type="molecule type" value="Genomic_DNA"/>
</dbReference>
<evidence type="ECO:0000256" key="1">
    <source>
        <dbReference type="SAM" id="MobiDB-lite"/>
    </source>
</evidence>
<comment type="caution">
    <text evidence="2">The sequence shown here is derived from an EMBL/GenBank/DDBJ whole genome shotgun (WGS) entry which is preliminary data.</text>
</comment>
<reference evidence="2" key="2">
    <citation type="submission" date="2020-11" db="EMBL/GenBank/DDBJ databases">
        <authorList>
            <person name="McCartney M.A."/>
            <person name="Auch B."/>
            <person name="Kono T."/>
            <person name="Mallez S."/>
            <person name="Becker A."/>
            <person name="Gohl D.M."/>
            <person name="Silverstein K.A.T."/>
            <person name="Koren S."/>
            <person name="Bechman K.B."/>
            <person name="Herman A."/>
            <person name="Abrahante J.E."/>
            <person name="Garbe J."/>
        </authorList>
    </citation>
    <scope>NUCLEOTIDE SEQUENCE</scope>
    <source>
        <strain evidence="2">Duluth1</strain>
        <tissue evidence="2">Whole animal</tissue>
    </source>
</reference>
<feature type="region of interest" description="Disordered" evidence="1">
    <location>
        <begin position="35"/>
        <end position="57"/>
    </location>
</feature>
<organism evidence="2 3">
    <name type="scientific">Dreissena polymorpha</name>
    <name type="common">Zebra mussel</name>
    <name type="synonym">Mytilus polymorpha</name>
    <dbReference type="NCBI Taxonomy" id="45954"/>
    <lineage>
        <taxon>Eukaryota</taxon>
        <taxon>Metazoa</taxon>
        <taxon>Spiralia</taxon>
        <taxon>Lophotrochozoa</taxon>
        <taxon>Mollusca</taxon>
        <taxon>Bivalvia</taxon>
        <taxon>Autobranchia</taxon>
        <taxon>Heteroconchia</taxon>
        <taxon>Euheterodonta</taxon>
        <taxon>Imparidentia</taxon>
        <taxon>Neoheterodontei</taxon>
        <taxon>Myida</taxon>
        <taxon>Dreissenoidea</taxon>
        <taxon>Dreissenidae</taxon>
        <taxon>Dreissena</taxon>
    </lineage>
</organism>
<sequence>MVISSYLVSQVALLPPVIAHSEGKVGVVDRCVGHHEGGGDNGCQRVHVTNQNEEKGH</sequence>
<dbReference type="Proteomes" id="UP000828390">
    <property type="component" value="Unassembled WGS sequence"/>
</dbReference>
<evidence type="ECO:0000313" key="2">
    <source>
        <dbReference type="EMBL" id="KAH3780534.1"/>
    </source>
</evidence>
<accession>A0A9D4EH47</accession>